<dbReference type="InterPro" id="IPR004244">
    <property type="entry name" value="Transposase_22"/>
</dbReference>
<dbReference type="Proteomes" id="UP001066276">
    <property type="component" value="Chromosome 2_1"/>
</dbReference>
<dbReference type="InterPro" id="IPR042566">
    <property type="entry name" value="L1_C"/>
</dbReference>
<reference evidence="2" key="1">
    <citation type="journal article" date="2022" name="bioRxiv">
        <title>Sequencing and chromosome-scale assembly of the giantPleurodeles waltlgenome.</title>
        <authorList>
            <person name="Brown T."/>
            <person name="Elewa A."/>
            <person name="Iarovenko S."/>
            <person name="Subramanian E."/>
            <person name="Araus A.J."/>
            <person name="Petzold A."/>
            <person name="Susuki M."/>
            <person name="Suzuki K.-i.T."/>
            <person name="Hayashi T."/>
            <person name="Toyoda A."/>
            <person name="Oliveira C."/>
            <person name="Osipova E."/>
            <person name="Leigh N.D."/>
            <person name="Simon A."/>
            <person name="Yun M.H."/>
        </authorList>
    </citation>
    <scope>NUCLEOTIDE SEQUENCE</scope>
    <source>
        <strain evidence="2">20211129_DDA</strain>
        <tissue evidence="2">Liver</tissue>
    </source>
</reference>
<keyword evidence="3" id="KW-1185">Reference proteome</keyword>
<gene>
    <name evidence="2" type="ORF">NDU88_003947</name>
</gene>
<dbReference type="PANTHER" id="PTHR11505">
    <property type="entry name" value="L1 TRANSPOSABLE ELEMENT-RELATED"/>
    <property type="match status" value="1"/>
</dbReference>
<proteinExistence type="predicted"/>
<organism evidence="2 3">
    <name type="scientific">Pleurodeles waltl</name>
    <name type="common">Iberian ribbed newt</name>
    <dbReference type="NCBI Taxonomy" id="8319"/>
    <lineage>
        <taxon>Eukaryota</taxon>
        <taxon>Metazoa</taxon>
        <taxon>Chordata</taxon>
        <taxon>Craniata</taxon>
        <taxon>Vertebrata</taxon>
        <taxon>Euteleostomi</taxon>
        <taxon>Amphibia</taxon>
        <taxon>Batrachia</taxon>
        <taxon>Caudata</taxon>
        <taxon>Salamandroidea</taxon>
        <taxon>Salamandridae</taxon>
        <taxon>Pleurodelinae</taxon>
        <taxon>Pleurodeles</taxon>
    </lineage>
</organism>
<accession>A0AAV7VEU7</accession>
<dbReference type="Gene3D" id="3.30.70.1820">
    <property type="entry name" value="L1 transposable element, RRM domain"/>
    <property type="match status" value="1"/>
</dbReference>
<feature type="region of interest" description="Disordered" evidence="1">
    <location>
        <begin position="183"/>
        <end position="205"/>
    </location>
</feature>
<name>A0AAV7VEU7_PLEWA</name>
<evidence type="ECO:0000313" key="2">
    <source>
        <dbReference type="EMBL" id="KAJ1200120.1"/>
    </source>
</evidence>
<dbReference type="EMBL" id="JANPWB010000003">
    <property type="protein sequence ID" value="KAJ1200120.1"/>
    <property type="molecule type" value="Genomic_DNA"/>
</dbReference>
<evidence type="ECO:0000313" key="3">
    <source>
        <dbReference type="Proteomes" id="UP001066276"/>
    </source>
</evidence>
<dbReference type="Gene3D" id="3.30.250.20">
    <property type="entry name" value="L1 transposable element, C-terminal domain"/>
    <property type="match status" value="1"/>
</dbReference>
<sequence>MDSSEEDLLLQMEHMLEISCIKNEDLEAHSCRHSIRVLGVPESTAIGRMDDYLETMLTTLFPDMLSQVLVAVRAYRSLGLRMLPGALPIIGHLLNYRDRDKVLHLARDRKPLIYSNNTLNIFPDYTLGVQAARRAFMSVKRTLNQRDAKYSLIYPAKLRVQHDGKLHFFRDLKQAAKFAKTLPKNLAQSHEPENGGGGYHLSDNE</sequence>
<comment type="caution">
    <text evidence="2">The sequence shown here is derived from an EMBL/GenBank/DDBJ whole genome shotgun (WGS) entry which is preliminary data.</text>
</comment>
<protein>
    <submittedName>
        <fullName evidence="2">Uncharacterized protein</fullName>
    </submittedName>
</protein>
<dbReference type="AlphaFoldDB" id="A0AAV7VEU7"/>
<evidence type="ECO:0000256" key="1">
    <source>
        <dbReference type="SAM" id="MobiDB-lite"/>
    </source>
</evidence>